<evidence type="ECO:0000256" key="1">
    <source>
        <dbReference type="ARBA" id="ARBA00023015"/>
    </source>
</evidence>
<evidence type="ECO:0000259" key="4">
    <source>
        <dbReference type="Pfam" id="PF02909"/>
    </source>
</evidence>
<dbReference type="InterPro" id="IPR004111">
    <property type="entry name" value="Repressor_TetR_C"/>
</dbReference>
<accession>A0ABP6I8Y7</accession>
<gene>
    <name evidence="5" type="ORF">GCM10010517_15860</name>
</gene>
<feature type="compositionally biased region" description="Low complexity" evidence="3">
    <location>
        <begin position="140"/>
        <end position="155"/>
    </location>
</feature>
<feature type="domain" description="Tetracycline repressor TetR C-terminal" evidence="4">
    <location>
        <begin position="11"/>
        <end position="105"/>
    </location>
</feature>
<sequence>MPQIFEGIGGQLQTLGVPERAWFVSASALVNYILGVAGQNAANVRMHPQGTDRVAFLDAAAAQWARLDPVRYPFVHRTAAQLPEHDDREQFLAGIDLVLAGIEAALPGRYPHCDCRESGEPFVSEADPAPTARSEPAGTSSRACAPGGAAPSPCGLGTSSAPDTAAAQERTRTGNVS</sequence>
<evidence type="ECO:0000256" key="2">
    <source>
        <dbReference type="ARBA" id="ARBA00023163"/>
    </source>
</evidence>
<keyword evidence="2" id="KW-0804">Transcription</keyword>
<dbReference type="InterPro" id="IPR036271">
    <property type="entry name" value="Tet_transcr_reg_TetR-rel_C_sf"/>
</dbReference>
<dbReference type="Pfam" id="PF02909">
    <property type="entry name" value="TetR_C_1"/>
    <property type="match status" value="1"/>
</dbReference>
<organism evidence="5 6">
    <name type="scientific">Streptosporangium fragile</name>
    <dbReference type="NCBI Taxonomy" id="46186"/>
    <lineage>
        <taxon>Bacteria</taxon>
        <taxon>Bacillati</taxon>
        <taxon>Actinomycetota</taxon>
        <taxon>Actinomycetes</taxon>
        <taxon>Streptosporangiales</taxon>
        <taxon>Streptosporangiaceae</taxon>
        <taxon>Streptosporangium</taxon>
    </lineage>
</organism>
<name>A0ABP6I8Y7_9ACTN</name>
<dbReference type="EMBL" id="BAAAVI010000008">
    <property type="protein sequence ID" value="GAA2857492.1"/>
    <property type="molecule type" value="Genomic_DNA"/>
</dbReference>
<protein>
    <recommendedName>
        <fullName evidence="4">Tetracycline repressor TetR C-terminal domain-containing protein</fullName>
    </recommendedName>
</protein>
<evidence type="ECO:0000313" key="6">
    <source>
        <dbReference type="Proteomes" id="UP001500831"/>
    </source>
</evidence>
<dbReference type="Proteomes" id="UP001500831">
    <property type="component" value="Unassembled WGS sequence"/>
</dbReference>
<keyword evidence="1" id="KW-0805">Transcription regulation</keyword>
<evidence type="ECO:0000313" key="5">
    <source>
        <dbReference type="EMBL" id="GAA2857492.1"/>
    </source>
</evidence>
<feature type="region of interest" description="Disordered" evidence="3">
    <location>
        <begin position="121"/>
        <end position="177"/>
    </location>
</feature>
<dbReference type="Gene3D" id="1.10.357.10">
    <property type="entry name" value="Tetracycline Repressor, domain 2"/>
    <property type="match status" value="1"/>
</dbReference>
<comment type="caution">
    <text evidence="5">The sequence shown here is derived from an EMBL/GenBank/DDBJ whole genome shotgun (WGS) entry which is preliminary data.</text>
</comment>
<reference evidence="6" key="1">
    <citation type="journal article" date="2019" name="Int. J. Syst. Evol. Microbiol.">
        <title>The Global Catalogue of Microorganisms (GCM) 10K type strain sequencing project: providing services to taxonomists for standard genome sequencing and annotation.</title>
        <authorList>
            <consortium name="The Broad Institute Genomics Platform"/>
            <consortium name="The Broad Institute Genome Sequencing Center for Infectious Disease"/>
            <person name="Wu L."/>
            <person name="Ma J."/>
        </authorList>
    </citation>
    <scope>NUCLEOTIDE SEQUENCE [LARGE SCALE GENOMIC DNA]</scope>
    <source>
        <strain evidence="6">JCM 6242</strain>
    </source>
</reference>
<dbReference type="SUPFAM" id="SSF48498">
    <property type="entry name" value="Tetracyclin repressor-like, C-terminal domain"/>
    <property type="match status" value="1"/>
</dbReference>
<dbReference type="RefSeq" id="WP_344969294.1">
    <property type="nucleotide sequence ID" value="NZ_BAAAVI010000008.1"/>
</dbReference>
<keyword evidence="6" id="KW-1185">Reference proteome</keyword>
<evidence type="ECO:0000256" key="3">
    <source>
        <dbReference type="SAM" id="MobiDB-lite"/>
    </source>
</evidence>
<proteinExistence type="predicted"/>